<evidence type="ECO:0000313" key="3">
    <source>
        <dbReference type="Proteomes" id="UP000264880"/>
    </source>
</evidence>
<keyword evidence="1" id="KW-0732">Signal</keyword>
<dbReference type="PROSITE" id="PS51257">
    <property type="entry name" value="PROKAR_LIPOPROTEIN"/>
    <property type="match status" value="1"/>
</dbReference>
<protein>
    <submittedName>
        <fullName evidence="2">Uncharacterized protein</fullName>
    </submittedName>
</protein>
<dbReference type="KEGG" id="bhp:BHAMNSH16_14100"/>
<dbReference type="Proteomes" id="UP000264880">
    <property type="component" value="Chromosome"/>
</dbReference>
<feature type="signal peptide" evidence="1">
    <location>
        <begin position="1"/>
        <end position="22"/>
    </location>
</feature>
<feature type="chain" id="PRO_5041907692" evidence="1">
    <location>
        <begin position="23"/>
        <end position="169"/>
    </location>
</feature>
<dbReference type="RefSeq" id="WP_008731364.1">
    <property type="nucleotide sequence ID" value="NZ_CP019914.1"/>
</dbReference>
<dbReference type="EMBL" id="CP019914">
    <property type="protein sequence ID" value="ASJ22713.1"/>
    <property type="molecule type" value="Genomic_DNA"/>
</dbReference>
<proteinExistence type="predicted"/>
<accession>A0AAC9TVK6</accession>
<name>A0AAC9TVK6_9SPIR</name>
<gene>
    <name evidence="2" type="ORF">BHAMNSH16_14100</name>
</gene>
<organism evidence="2 3">
    <name type="scientific">Brachyspira hampsonii</name>
    <dbReference type="NCBI Taxonomy" id="1287055"/>
    <lineage>
        <taxon>Bacteria</taxon>
        <taxon>Pseudomonadati</taxon>
        <taxon>Spirochaetota</taxon>
        <taxon>Spirochaetia</taxon>
        <taxon>Brachyspirales</taxon>
        <taxon>Brachyspiraceae</taxon>
        <taxon>Brachyspira</taxon>
    </lineage>
</organism>
<evidence type="ECO:0000256" key="1">
    <source>
        <dbReference type="SAM" id="SignalP"/>
    </source>
</evidence>
<evidence type="ECO:0000313" key="2">
    <source>
        <dbReference type="EMBL" id="ASJ22713.1"/>
    </source>
</evidence>
<dbReference type="AlphaFoldDB" id="A0AAC9TVK6"/>
<keyword evidence="3" id="KW-1185">Reference proteome</keyword>
<reference evidence="2 3" key="1">
    <citation type="submission" date="2017-02" db="EMBL/GenBank/DDBJ databases">
        <title>Complete genome sequence of Brachyspira hampsonii genomovar I strain NSH-16 (ATCC BAA-2463).</title>
        <authorList>
            <person name="Mirajkar N.S."/>
            <person name="Gebhart C.J."/>
        </authorList>
    </citation>
    <scope>NUCLEOTIDE SEQUENCE [LARGE SCALE GENOMIC DNA]</scope>
    <source>
        <strain evidence="2 3">NSH-16</strain>
    </source>
</reference>
<sequence length="169" mass="19040">MKKQIKILSILAIIILSSVSCSNPNNPNTNNEDTTKWKDKSNYSLLQQIWAGSASVFKYINNEQAYTAALNSYIEYPKTMKYTLTIESITWISETEGIMYGKCNYALDSTLTKKYMAIAFRNLTAGSVELSEDSLNNKKYAETLEEAKTVFTSSSGAFNAYDTYTAYKQ</sequence>